<dbReference type="AlphaFoldDB" id="A0A9P5PGW7"/>
<organism evidence="2 3">
    <name type="scientific">Rhodocollybia butyracea</name>
    <dbReference type="NCBI Taxonomy" id="206335"/>
    <lineage>
        <taxon>Eukaryota</taxon>
        <taxon>Fungi</taxon>
        <taxon>Dikarya</taxon>
        <taxon>Basidiomycota</taxon>
        <taxon>Agaricomycotina</taxon>
        <taxon>Agaricomycetes</taxon>
        <taxon>Agaricomycetidae</taxon>
        <taxon>Agaricales</taxon>
        <taxon>Marasmiineae</taxon>
        <taxon>Omphalotaceae</taxon>
        <taxon>Rhodocollybia</taxon>
    </lineage>
</organism>
<dbReference type="EMBL" id="JADNRY010000189">
    <property type="protein sequence ID" value="KAF9061855.1"/>
    <property type="molecule type" value="Genomic_DNA"/>
</dbReference>
<gene>
    <name evidence="2" type="ORF">BDP27DRAFT_1428547</name>
</gene>
<evidence type="ECO:0000313" key="2">
    <source>
        <dbReference type="EMBL" id="KAF9061855.1"/>
    </source>
</evidence>
<accession>A0A9P5PGW7</accession>
<sequence>MPKKQYSRAKRVLGVSAASSPPGKLAGLISTWKTSVFGSRRAASSRSSLGSSNAGNFEVELEEVSGEFNADQPKEVLEVDQTAKITKENRISKLKVKLEDSDVNLIAAEERETGKPAQPPKKTCVVSDAILATDHNIWSHQLLPALYNWCATREEQFCLNSDKEFRSTLHALWIHFFAGLPHIPDTYKDNNIIKTRADHPAIYSYICAQSQIRTYCSRFGAAALEVVQMQMKAYETIEEKKRYVEGLLLNDAFLYETPGLSRSSSLGTFRGHLVMRTLAFHLTWALSSEYDGFGNLRGALALSATAVLRVLTISLNIVKAAEVIQENCEEPTETAKPSEPSGKRKSRSKTTNTFDNDSWAGSIKRFWDSAGKLNNNKWQLIYDASESYMCNLPKTGAGPALKEAHLKSLGLDVGLAIPSSDDEIIVSDWCADIVSLYS</sequence>
<evidence type="ECO:0000313" key="3">
    <source>
        <dbReference type="Proteomes" id="UP000772434"/>
    </source>
</evidence>
<dbReference type="Proteomes" id="UP000772434">
    <property type="component" value="Unassembled WGS sequence"/>
</dbReference>
<feature type="region of interest" description="Disordered" evidence="1">
    <location>
        <begin position="328"/>
        <end position="352"/>
    </location>
</feature>
<evidence type="ECO:0000256" key="1">
    <source>
        <dbReference type="SAM" id="MobiDB-lite"/>
    </source>
</evidence>
<keyword evidence="3" id="KW-1185">Reference proteome</keyword>
<feature type="compositionally biased region" description="Basic residues" evidence="1">
    <location>
        <begin position="1"/>
        <end position="11"/>
    </location>
</feature>
<dbReference type="OrthoDB" id="2985966at2759"/>
<feature type="region of interest" description="Disordered" evidence="1">
    <location>
        <begin position="1"/>
        <end position="22"/>
    </location>
</feature>
<name>A0A9P5PGW7_9AGAR</name>
<reference evidence="2" key="1">
    <citation type="submission" date="2020-11" db="EMBL/GenBank/DDBJ databases">
        <authorList>
            <consortium name="DOE Joint Genome Institute"/>
            <person name="Ahrendt S."/>
            <person name="Riley R."/>
            <person name="Andreopoulos W."/>
            <person name="Labutti K."/>
            <person name="Pangilinan J."/>
            <person name="Ruiz-Duenas F.J."/>
            <person name="Barrasa J.M."/>
            <person name="Sanchez-Garcia M."/>
            <person name="Camarero S."/>
            <person name="Miyauchi S."/>
            <person name="Serrano A."/>
            <person name="Linde D."/>
            <person name="Babiker R."/>
            <person name="Drula E."/>
            <person name="Ayuso-Fernandez I."/>
            <person name="Pacheco R."/>
            <person name="Padilla G."/>
            <person name="Ferreira P."/>
            <person name="Barriuso J."/>
            <person name="Kellner H."/>
            <person name="Castanera R."/>
            <person name="Alfaro M."/>
            <person name="Ramirez L."/>
            <person name="Pisabarro A.G."/>
            <person name="Kuo A."/>
            <person name="Tritt A."/>
            <person name="Lipzen A."/>
            <person name="He G."/>
            <person name="Yan M."/>
            <person name="Ng V."/>
            <person name="Cullen D."/>
            <person name="Martin F."/>
            <person name="Rosso M.-N."/>
            <person name="Henrissat B."/>
            <person name="Hibbett D."/>
            <person name="Martinez A.T."/>
            <person name="Grigoriev I.V."/>
        </authorList>
    </citation>
    <scope>NUCLEOTIDE SEQUENCE</scope>
    <source>
        <strain evidence="2">AH 40177</strain>
    </source>
</reference>
<proteinExistence type="predicted"/>
<comment type="caution">
    <text evidence="2">The sequence shown here is derived from an EMBL/GenBank/DDBJ whole genome shotgun (WGS) entry which is preliminary data.</text>
</comment>
<protein>
    <submittedName>
        <fullName evidence="2">Uncharacterized protein</fullName>
    </submittedName>
</protein>